<dbReference type="Proteomes" id="UP000305095">
    <property type="component" value="Unassembled WGS sequence"/>
</dbReference>
<dbReference type="InterPro" id="IPR050723">
    <property type="entry name" value="CFA/CMAS"/>
</dbReference>
<evidence type="ECO:0000313" key="5">
    <source>
        <dbReference type="Proteomes" id="UP000305095"/>
    </source>
</evidence>
<dbReference type="Pfam" id="PF10119">
    <property type="entry name" value="MethyTransf_Reg"/>
    <property type="match status" value="1"/>
</dbReference>
<dbReference type="PANTHER" id="PTHR43667:SF2">
    <property type="entry name" value="FATTY ACID C-METHYL TRANSFERASE"/>
    <property type="match status" value="1"/>
</dbReference>
<dbReference type="GO" id="GO:0008168">
    <property type="term" value="F:methyltransferase activity"/>
    <property type="evidence" value="ECO:0007669"/>
    <property type="project" value="UniProtKB-KW"/>
</dbReference>
<accession>A0A4U6RWG8</accession>
<proteinExistence type="predicted"/>
<dbReference type="Gene3D" id="3.40.50.150">
    <property type="entry name" value="Vaccinia Virus protein VP39"/>
    <property type="match status" value="1"/>
</dbReference>
<dbReference type="GO" id="GO:0032259">
    <property type="term" value="P:methylation"/>
    <property type="evidence" value="ECO:0007669"/>
    <property type="project" value="UniProtKB-KW"/>
</dbReference>
<evidence type="ECO:0000259" key="1">
    <source>
        <dbReference type="Pfam" id="PF10119"/>
    </source>
</evidence>
<organism evidence="4 5">
    <name type="scientific">Bradyrhizobium elkanii</name>
    <dbReference type="NCBI Taxonomy" id="29448"/>
    <lineage>
        <taxon>Bacteria</taxon>
        <taxon>Pseudomonadati</taxon>
        <taxon>Pseudomonadota</taxon>
        <taxon>Alphaproteobacteria</taxon>
        <taxon>Hyphomicrobiales</taxon>
        <taxon>Nitrobacteraceae</taxon>
        <taxon>Bradyrhizobium</taxon>
    </lineage>
</organism>
<dbReference type="CDD" id="cd02440">
    <property type="entry name" value="AdoMet_MTases"/>
    <property type="match status" value="1"/>
</dbReference>
<dbReference type="Pfam" id="PF21782">
    <property type="entry name" value="WHD_PKMT"/>
    <property type="match status" value="1"/>
</dbReference>
<keyword evidence="4" id="KW-0808">Transferase</keyword>
<dbReference type="Pfam" id="PF13649">
    <property type="entry name" value="Methyltransf_25"/>
    <property type="match status" value="1"/>
</dbReference>
<dbReference type="InterPro" id="IPR018773">
    <property type="entry name" value="MeTrfase_reg_dom_prd"/>
</dbReference>
<dbReference type="SUPFAM" id="SSF53335">
    <property type="entry name" value="S-adenosyl-L-methionine-dependent methyltransferases"/>
    <property type="match status" value="1"/>
</dbReference>
<dbReference type="InterPro" id="IPR041698">
    <property type="entry name" value="Methyltransf_25"/>
</dbReference>
<feature type="domain" description="PKMT C-terminal winged helix" evidence="3">
    <location>
        <begin position="434"/>
        <end position="491"/>
    </location>
</feature>
<dbReference type="EMBL" id="SZZP01000012">
    <property type="protein sequence ID" value="TKV79537.1"/>
    <property type="molecule type" value="Genomic_DNA"/>
</dbReference>
<gene>
    <name evidence="4" type="ORF">FDV58_20380</name>
</gene>
<feature type="domain" description="Methyltransferase" evidence="2">
    <location>
        <begin position="59"/>
        <end position="156"/>
    </location>
</feature>
<protein>
    <submittedName>
        <fullName evidence="4">Methyltransferase domain-containing protein</fullName>
    </submittedName>
</protein>
<dbReference type="PANTHER" id="PTHR43667">
    <property type="entry name" value="CYCLOPROPANE-FATTY-ACYL-PHOSPHOLIPID SYNTHASE"/>
    <property type="match status" value="1"/>
</dbReference>
<evidence type="ECO:0000259" key="2">
    <source>
        <dbReference type="Pfam" id="PF13649"/>
    </source>
</evidence>
<dbReference type="InterPro" id="IPR048976">
    <property type="entry name" value="WHD_PKMT"/>
</dbReference>
<dbReference type="AlphaFoldDB" id="A0A4U6RWG8"/>
<evidence type="ECO:0000259" key="3">
    <source>
        <dbReference type="Pfam" id="PF21782"/>
    </source>
</evidence>
<dbReference type="InterPro" id="IPR029063">
    <property type="entry name" value="SAM-dependent_MTases_sf"/>
</dbReference>
<comment type="caution">
    <text evidence="4">The sequence shown here is derived from an EMBL/GenBank/DDBJ whole genome shotgun (WGS) entry which is preliminary data.</text>
</comment>
<reference evidence="4 5" key="1">
    <citation type="submission" date="2019-05" db="EMBL/GenBank/DDBJ databases">
        <title>Draft Genome of Bradyrhizobium elkanii strain SEMIA 938, Used in Commercial Inoculants for Lupinus spp. in Brazil.</title>
        <authorList>
            <person name="Hungria M."/>
            <person name="Delamuta J.R.M."/>
            <person name="Ribeiro R.A."/>
            <person name="Nogueira M.A."/>
        </authorList>
    </citation>
    <scope>NUCLEOTIDE SEQUENCE [LARGE SCALE GENOMIC DNA]</scope>
    <source>
        <strain evidence="4 5">Semia 938</strain>
    </source>
</reference>
<feature type="domain" description="Methyltransferase regulatory" evidence="1">
    <location>
        <begin position="228"/>
        <end position="311"/>
    </location>
</feature>
<keyword evidence="4" id="KW-0489">Methyltransferase</keyword>
<name>A0A4U6RWG8_BRAEL</name>
<evidence type="ECO:0000313" key="4">
    <source>
        <dbReference type="EMBL" id="TKV79537.1"/>
    </source>
</evidence>
<sequence>MELIAMNIQTEHRQPTAGTTAYDEVYYPGHVYGLTHPNHLATIASVYGMQPAPVERCRVLELGCGVGGNLLPMAFQYPDSEFIGIDLSGVTIERGQRNIAALGLCNIRLLHCDIMDVDAAFGQFDYIIAHGVYSWVPPIVREKMMSIFKRNLAPQGLCYVSYNAHPFSHLRDMVRDMMRYHTRRITGMKEKVGQARAIVKFLSEGSKSNSVHGTVMRDQCTRVLNAPDELLFHDDLDSGATAFLLHEVVEDAGRHGLQYLSDADFSRRYLAGYTEEVRATLQRFPESEFMARDQYQDFIDGNGFRRTLLCHEGISLDRKADLDFITAFYLLSTASPCRPDGCLTDDSEMEFENQDGSRITVTNPLLKAAHLCLGQAWPRALSFTELLDGARTLLEGRQTADDQRILTEALYILACSGEVSFLKSRPFLVKEVTDCPQASLLARRQAQSGPLVTNLLHQTVQLEDDRTRHFLQLLDGSRTIEQITAEMTEAFGPTVQVNQLDDAGQPTAPLLLSTRQSVDRSLATVGKLGLLVA</sequence>